<name>A0A317VNY1_ASPEC</name>
<comment type="caution">
    <text evidence="2">The sequence shown here is derived from an EMBL/GenBank/DDBJ whole genome shotgun (WGS) entry which is preliminary data.</text>
</comment>
<evidence type="ECO:0000313" key="2">
    <source>
        <dbReference type="EMBL" id="PWY74777.1"/>
    </source>
</evidence>
<dbReference type="AlphaFoldDB" id="A0A317VNY1"/>
<feature type="compositionally biased region" description="Low complexity" evidence="1">
    <location>
        <begin position="11"/>
        <end position="40"/>
    </location>
</feature>
<evidence type="ECO:0000256" key="1">
    <source>
        <dbReference type="SAM" id="MobiDB-lite"/>
    </source>
</evidence>
<keyword evidence="3" id="KW-1185">Reference proteome</keyword>
<protein>
    <submittedName>
        <fullName evidence="2">Uncharacterized protein</fullName>
    </submittedName>
</protein>
<dbReference type="Proteomes" id="UP000246171">
    <property type="component" value="Unassembled WGS sequence"/>
</dbReference>
<feature type="compositionally biased region" description="Basic and acidic residues" evidence="1">
    <location>
        <begin position="80"/>
        <end position="94"/>
    </location>
</feature>
<reference evidence="2" key="1">
    <citation type="submission" date="2016-12" db="EMBL/GenBank/DDBJ databases">
        <title>The genomes of Aspergillus section Nigri reveals drivers in fungal speciation.</title>
        <authorList>
            <consortium name="DOE Joint Genome Institute"/>
            <person name="Vesth T.C."/>
            <person name="Nybo J."/>
            <person name="Theobald S."/>
            <person name="Brandl J."/>
            <person name="Frisvad J.C."/>
            <person name="Nielsen K.F."/>
            <person name="Lyhne E.K."/>
            <person name="Kogle M.E."/>
            <person name="Kuo A."/>
            <person name="Riley R."/>
            <person name="Clum A."/>
            <person name="Nolan M."/>
            <person name="Lipzen A."/>
            <person name="Salamov A."/>
            <person name="Henrissat B."/>
            <person name="Wiebenga A."/>
            <person name="De vries R.P."/>
            <person name="Grigoriev I.V."/>
            <person name="Mortensen U.H."/>
            <person name="Andersen M.R."/>
            <person name="Baker S.E."/>
        </authorList>
    </citation>
    <scope>NUCLEOTIDE SEQUENCE</scope>
    <source>
        <strain evidence="2">CBS 122712</strain>
    </source>
</reference>
<feature type="compositionally biased region" description="Basic and acidic residues" evidence="1">
    <location>
        <begin position="44"/>
        <end position="56"/>
    </location>
</feature>
<evidence type="ECO:0000313" key="3">
    <source>
        <dbReference type="Proteomes" id="UP000246171"/>
    </source>
</evidence>
<sequence>MRQIRHPTLDQTGVVPGGPQTVTGDTKLKISASSSSIKAAYPAKRIDISRPSDKTNMKQKNKNIRKTEFNQIKPKRKKENNKERKKDSLLRSEK</sequence>
<feature type="region of interest" description="Disordered" evidence="1">
    <location>
        <begin position="1"/>
        <end position="94"/>
    </location>
</feature>
<gene>
    <name evidence="2" type="ORF">BO83DRAFT_377825</name>
</gene>
<organism evidence="2 3">
    <name type="scientific">Aspergillus eucalypticola (strain CBS 122712 / IBT 29274)</name>
    <dbReference type="NCBI Taxonomy" id="1448314"/>
    <lineage>
        <taxon>Eukaryota</taxon>
        <taxon>Fungi</taxon>
        <taxon>Dikarya</taxon>
        <taxon>Ascomycota</taxon>
        <taxon>Pezizomycotina</taxon>
        <taxon>Eurotiomycetes</taxon>
        <taxon>Eurotiomycetidae</taxon>
        <taxon>Eurotiales</taxon>
        <taxon>Aspergillaceae</taxon>
        <taxon>Aspergillus</taxon>
        <taxon>Aspergillus subgen. Circumdati</taxon>
    </lineage>
</organism>
<dbReference type="GeneID" id="37053061"/>
<accession>A0A317VNY1</accession>
<dbReference type="VEuPathDB" id="FungiDB:BO83DRAFT_377825"/>
<dbReference type="RefSeq" id="XP_025388872.1">
    <property type="nucleotide sequence ID" value="XM_025531099.1"/>
</dbReference>
<proteinExistence type="predicted"/>
<dbReference type="EMBL" id="MSFU01000010">
    <property type="protein sequence ID" value="PWY74777.1"/>
    <property type="molecule type" value="Genomic_DNA"/>
</dbReference>
<dbReference type="OrthoDB" id="10636852at2759"/>